<keyword evidence="2" id="KW-0371">Homeobox</keyword>
<gene>
    <name evidence="2" type="ORF">RCL2_000796900</name>
</gene>
<dbReference type="Gene3D" id="1.10.10.10">
    <property type="entry name" value="Winged helix-like DNA-binding domain superfamily/Winged helix DNA-binding domain"/>
    <property type="match status" value="1"/>
</dbReference>
<organism evidence="2 3">
    <name type="scientific">Rhizophagus clarus</name>
    <dbReference type="NCBI Taxonomy" id="94130"/>
    <lineage>
        <taxon>Eukaryota</taxon>
        <taxon>Fungi</taxon>
        <taxon>Fungi incertae sedis</taxon>
        <taxon>Mucoromycota</taxon>
        <taxon>Glomeromycotina</taxon>
        <taxon>Glomeromycetes</taxon>
        <taxon>Glomerales</taxon>
        <taxon>Glomeraceae</taxon>
        <taxon>Rhizophagus</taxon>
    </lineage>
</organism>
<feature type="compositionally biased region" description="Polar residues" evidence="1">
    <location>
        <begin position="1"/>
        <end position="15"/>
    </location>
</feature>
<feature type="region of interest" description="Disordered" evidence="1">
    <location>
        <begin position="1"/>
        <end position="35"/>
    </location>
</feature>
<dbReference type="GO" id="GO:0003677">
    <property type="term" value="F:DNA binding"/>
    <property type="evidence" value="ECO:0007669"/>
    <property type="project" value="UniProtKB-KW"/>
</dbReference>
<evidence type="ECO:0000313" key="3">
    <source>
        <dbReference type="Proteomes" id="UP000615446"/>
    </source>
</evidence>
<dbReference type="Proteomes" id="UP000615446">
    <property type="component" value="Unassembled WGS sequence"/>
</dbReference>
<dbReference type="FunFam" id="1.10.10.10:FF:000087">
    <property type="entry name" value="Transcriptional adapter 2"/>
    <property type="match status" value="1"/>
</dbReference>
<keyword evidence="2" id="KW-0238">DNA-binding</keyword>
<dbReference type="InterPro" id="IPR036388">
    <property type="entry name" value="WH-like_DNA-bd_sf"/>
</dbReference>
<comment type="caution">
    <text evidence="2">The sequence shown here is derived from an EMBL/GenBank/DDBJ whole genome shotgun (WGS) entry which is preliminary data.</text>
</comment>
<evidence type="ECO:0000256" key="1">
    <source>
        <dbReference type="SAM" id="MobiDB-lite"/>
    </source>
</evidence>
<dbReference type="SUPFAM" id="SSF46689">
    <property type="entry name" value="Homeodomain-like"/>
    <property type="match status" value="1"/>
</dbReference>
<sequence>MTSKSQRTATATFFNRNAPRRHFRKQSHPMRSPDSSGDGFVYRINLYEIYAKNPSLLLSNDSHVITNIPSIDALKKLTKEIDQLSIDHSSIDYKNPRIKWNRTKSMEISQEAGYNLLHEKEKALCSKLRLKPSNYLKAKYNILISAQKFKGEGKVFKKVNTQRCGITFNVNKACVLWDYFNQLKWFYIRKFF</sequence>
<dbReference type="EMBL" id="BLAL01000051">
    <property type="protein sequence ID" value="GES80704.1"/>
    <property type="molecule type" value="Genomic_DNA"/>
</dbReference>
<feature type="compositionally biased region" description="Basic residues" evidence="1">
    <location>
        <begin position="18"/>
        <end position="28"/>
    </location>
</feature>
<evidence type="ECO:0000313" key="2">
    <source>
        <dbReference type="EMBL" id="GES80704.1"/>
    </source>
</evidence>
<proteinExistence type="predicted"/>
<accession>A0A8H3QL98</accession>
<reference evidence="2" key="1">
    <citation type="submission" date="2019-10" db="EMBL/GenBank/DDBJ databases">
        <title>Conservation and host-specific expression of non-tandemly repeated heterogenous ribosome RNA gene in arbuscular mycorrhizal fungi.</title>
        <authorList>
            <person name="Maeda T."/>
            <person name="Kobayashi Y."/>
            <person name="Nakagawa T."/>
            <person name="Ezawa T."/>
            <person name="Yamaguchi K."/>
            <person name="Bino T."/>
            <person name="Nishimoto Y."/>
            <person name="Shigenobu S."/>
            <person name="Kawaguchi M."/>
        </authorList>
    </citation>
    <scope>NUCLEOTIDE SEQUENCE</scope>
    <source>
        <strain evidence="2">HR1</strain>
    </source>
</reference>
<dbReference type="AlphaFoldDB" id="A0A8H3QL98"/>
<name>A0A8H3QL98_9GLOM</name>
<dbReference type="OrthoDB" id="5598695at2759"/>
<protein>
    <submittedName>
        <fullName evidence="2">Homeodomain-like protein</fullName>
    </submittedName>
</protein>
<dbReference type="InterPro" id="IPR009057">
    <property type="entry name" value="Homeodomain-like_sf"/>
</dbReference>